<evidence type="ECO:0000313" key="9">
    <source>
        <dbReference type="EMBL" id="KAJ3706930.1"/>
    </source>
</evidence>
<dbReference type="Pfam" id="PF13181">
    <property type="entry name" value="TPR_8"/>
    <property type="match status" value="1"/>
</dbReference>
<evidence type="ECO:0000256" key="4">
    <source>
        <dbReference type="ARBA" id="ARBA00022786"/>
    </source>
</evidence>
<dbReference type="InterPro" id="IPR019734">
    <property type="entry name" value="TPR_rpt"/>
</dbReference>
<keyword evidence="1" id="KW-0132">Cell division</keyword>
<dbReference type="PANTHER" id="PTHR12558">
    <property type="entry name" value="CELL DIVISION CYCLE 16,23,27"/>
    <property type="match status" value="1"/>
</dbReference>
<dbReference type="GO" id="GO:0045842">
    <property type="term" value="P:positive regulation of mitotic metaphase/anaphase transition"/>
    <property type="evidence" value="ECO:0007669"/>
    <property type="project" value="TreeGrafter"/>
</dbReference>
<dbReference type="GO" id="GO:0031145">
    <property type="term" value="P:anaphase-promoting complex-dependent catabolic process"/>
    <property type="evidence" value="ECO:0007669"/>
    <property type="project" value="TreeGrafter"/>
</dbReference>
<sequence length="591" mass="67680">MTSKESCRNELRHAVRQLSERGLYSASKWAAELLVGIEPETPSSRPRTSGVTPLSSTMRHRFRAIAAAESPATSTPPAGVSYVCTPIPADDVDHDDYDSYLLAKSCFDCREYRRASHALRGQTGKKAVFLRCYALYMAGEKRKEEETIELEGPLGKSNSVNAELVTIERELSSLHRNGSIDSFGLYLYGIVLRDKGCGSQALSVLVESVNSYPWNWSAWTELLSLCTTLDTLEGLNLKNHWMKDFFLASAFLELKMYEESLETYKRLLTIFRLSDYIQAQVATVHYNLRELDEAEVIFEELLRTDPYRMESMDTYSNILYAKESFSTLSFLAHRVFLTDKYRPESCCIIANYYSLKGQHEKSVVYFRRALKLNRKYLSAWTLMGHEYVEMKNTPAAIDAYRRAIEINPRDYRAWYGLGQMYEMMGMMFYALYYYSKSAALQPNDARLWNAMAHCYESAPLGRIEEAIRCYKRSADCNDAEGIALHELARLYGELGQADQAAVYYKKDLDRMDAEERQGPNYVEALFFLAKYCKSVGRYEEAEHYATRLLDSTGPVCPCLIISCSILNQIARSSYILMELQISCFHCFNKIS</sequence>
<reference evidence="9 10" key="1">
    <citation type="journal article" date="2022" name="Cell">
        <title>Repeat-based holocentromeres influence genome architecture and karyotype evolution.</title>
        <authorList>
            <person name="Hofstatter P.G."/>
            <person name="Thangavel G."/>
            <person name="Lux T."/>
            <person name="Neumann P."/>
            <person name="Vondrak T."/>
            <person name="Novak P."/>
            <person name="Zhang M."/>
            <person name="Costa L."/>
            <person name="Castellani M."/>
            <person name="Scott A."/>
            <person name="Toegelov H."/>
            <person name="Fuchs J."/>
            <person name="Mata-Sucre Y."/>
            <person name="Dias Y."/>
            <person name="Vanzela A.L.L."/>
            <person name="Huettel B."/>
            <person name="Almeida C.C.S."/>
            <person name="Simkova H."/>
            <person name="Souza G."/>
            <person name="Pedrosa-Harand A."/>
            <person name="Macas J."/>
            <person name="Mayer K.F.X."/>
            <person name="Houben A."/>
            <person name="Marques A."/>
        </authorList>
    </citation>
    <scope>NUCLEOTIDE SEQUENCE [LARGE SCALE GENOMIC DNA]</scope>
    <source>
        <strain evidence="9">RhyTen1mFocal</strain>
    </source>
</reference>
<evidence type="ECO:0000256" key="3">
    <source>
        <dbReference type="ARBA" id="ARBA00022776"/>
    </source>
</evidence>
<feature type="repeat" description="TPR" evidence="7">
    <location>
        <begin position="377"/>
        <end position="410"/>
    </location>
</feature>
<keyword evidence="6" id="KW-0131">Cell cycle</keyword>
<proteinExistence type="predicted"/>
<organism evidence="9 10">
    <name type="scientific">Rhynchospora tenuis</name>
    <dbReference type="NCBI Taxonomy" id="198213"/>
    <lineage>
        <taxon>Eukaryota</taxon>
        <taxon>Viridiplantae</taxon>
        <taxon>Streptophyta</taxon>
        <taxon>Embryophyta</taxon>
        <taxon>Tracheophyta</taxon>
        <taxon>Spermatophyta</taxon>
        <taxon>Magnoliopsida</taxon>
        <taxon>Liliopsida</taxon>
        <taxon>Poales</taxon>
        <taxon>Cyperaceae</taxon>
        <taxon>Cyperoideae</taxon>
        <taxon>Rhynchosporeae</taxon>
        <taxon>Rhynchospora</taxon>
    </lineage>
</organism>
<dbReference type="GO" id="GO:0051301">
    <property type="term" value="P:cell division"/>
    <property type="evidence" value="ECO:0007669"/>
    <property type="project" value="UniProtKB-KW"/>
</dbReference>
<evidence type="ECO:0000256" key="1">
    <source>
        <dbReference type="ARBA" id="ARBA00022618"/>
    </source>
</evidence>
<keyword evidence="4" id="KW-0833">Ubl conjugation pathway</keyword>
<protein>
    <recommendedName>
        <fullName evidence="8">Cdc23 domain-containing protein</fullName>
    </recommendedName>
</protein>
<keyword evidence="2" id="KW-0677">Repeat</keyword>
<evidence type="ECO:0000313" key="10">
    <source>
        <dbReference type="Proteomes" id="UP001210211"/>
    </source>
</evidence>
<comment type="caution">
    <text evidence="9">The sequence shown here is derived from an EMBL/GenBank/DDBJ whole genome shotgun (WGS) entry which is preliminary data.</text>
</comment>
<name>A0AAD6EZP1_9POAL</name>
<dbReference type="AlphaFoldDB" id="A0AAD6EZP1"/>
<keyword evidence="10" id="KW-1185">Reference proteome</keyword>
<dbReference type="PROSITE" id="PS50005">
    <property type="entry name" value="TPR"/>
    <property type="match status" value="2"/>
</dbReference>
<dbReference type="Proteomes" id="UP001210211">
    <property type="component" value="Unassembled WGS sequence"/>
</dbReference>
<dbReference type="GO" id="GO:0005680">
    <property type="term" value="C:anaphase-promoting complex"/>
    <property type="evidence" value="ECO:0007669"/>
    <property type="project" value="InterPro"/>
</dbReference>
<evidence type="ECO:0000256" key="5">
    <source>
        <dbReference type="ARBA" id="ARBA00022803"/>
    </source>
</evidence>
<feature type="domain" description="Cdc23" evidence="8">
    <location>
        <begin position="7"/>
        <end position="282"/>
    </location>
</feature>
<dbReference type="PANTHER" id="PTHR12558:SF10">
    <property type="entry name" value="CELL DIVISION CYCLE PROTEIN 23 HOMOLOG"/>
    <property type="match status" value="1"/>
</dbReference>
<feature type="repeat" description="TPR" evidence="7">
    <location>
        <begin position="411"/>
        <end position="444"/>
    </location>
</feature>
<dbReference type="GO" id="GO:0016567">
    <property type="term" value="P:protein ubiquitination"/>
    <property type="evidence" value="ECO:0007669"/>
    <property type="project" value="TreeGrafter"/>
</dbReference>
<keyword evidence="3" id="KW-0498">Mitosis</keyword>
<dbReference type="InterPro" id="IPR011990">
    <property type="entry name" value="TPR-like_helical_dom_sf"/>
</dbReference>
<dbReference type="EMBL" id="JAMRDG010000001">
    <property type="protein sequence ID" value="KAJ3706930.1"/>
    <property type="molecule type" value="Genomic_DNA"/>
</dbReference>
<dbReference type="InterPro" id="IPR007192">
    <property type="entry name" value="APC8"/>
</dbReference>
<gene>
    <name evidence="9" type="ORF">LUZ61_010635</name>
</gene>
<dbReference type="SMART" id="SM00028">
    <property type="entry name" value="TPR"/>
    <property type="match status" value="8"/>
</dbReference>
<keyword evidence="5 7" id="KW-0802">TPR repeat</keyword>
<evidence type="ECO:0000259" key="8">
    <source>
        <dbReference type="Pfam" id="PF04049"/>
    </source>
</evidence>
<evidence type="ECO:0000256" key="6">
    <source>
        <dbReference type="ARBA" id="ARBA00023306"/>
    </source>
</evidence>
<accession>A0AAD6EZP1</accession>
<dbReference type="Pfam" id="PF04049">
    <property type="entry name" value="ANAPC8"/>
    <property type="match status" value="1"/>
</dbReference>
<dbReference type="SUPFAM" id="SSF48452">
    <property type="entry name" value="TPR-like"/>
    <property type="match status" value="1"/>
</dbReference>
<evidence type="ECO:0000256" key="7">
    <source>
        <dbReference type="PROSITE-ProRule" id="PRU00339"/>
    </source>
</evidence>
<dbReference type="Pfam" id="PF13414">
    <property type="entry name" value="TPR_11"/>
    <property type="match status" value="1"/>
</dbReference>
<dbReference type="Gene3D" id="1.25.40.10">
    <property type="entry name" value="Tetratricopeptide repeat domain"/>
    <property type="match status" value="2"/>
</dbReference>
<evidence type="ECO:0000256" key="2">
    <source>
        <dbReference type="ARBA" id="ARBA00022737"/>
    </source>
</evidence>